<name>A0ABW3U6C4_9BACL</name>
<comment type="caution">
    <text evidence="1">The sequence shown here is derived from an EMBL/GenBank/DDBJ whole genome shotgun (WGS) entry which is preliminary data.</text>
</comment>
<evidence type="ECO:0000313" key="2">
    <source>
        <dbReference type="Proteomes" id="UP001597231"/>
    </source>
</evidence>
<evidence type="ECO:0000313" key="1">
    <source>
        <dbReference type="EMBL" id="MFD1207198.1"/>
    </source>
</evidence>
<organism evidence="1 2">
    <name type="scientific">Sporosarcina contaminans</name>
    <dbReference type="NCBI Taxonomy" id="633403"/>
    <lineage>
        <taxon>Bacteria</taxon>
        <taxon>Bacillati</taxon>
        <taxon>Bacillota</taxon>
        <taxon>Bacilli</taxon>
        <taxon>Bacillales</taxon>
        <taxon>Caryophanaceae</taxon>
        <taxon>Sporosarcina</taxon>
    </lineage>
</organism>
<dbReference type="RefSeq" id="WP_336824772.1">
    <property type="nucleotide sequence ID" value="NZ_JBHTLT010000135.1"/>
</dbReference>
<accession>A0ABW3U6C4</accession>
<gene>
    <name evidence="1" type="ORF">ACFQ38_19025</name>
</gene>
<dbReference type="EMBL" id="JBHTLT010000135">
    <property type="protein sequence ID" value="MFD1207198.1"/>
    <property type="molecule type" value="Genomic_DNA"/>
</dbReference>
<evidence type="ECO:0008006" key="3">
    <source>
        <dbReference type="Google" id="ProtNLM"/>
    </source>
</evidence>
<proteinExistence type="predicted"/>
<dbReference type="Proteomes" id="UP001597231">
    <property type="component" value="Unassembled WGS sequence"/>
</dbReference>
<reference evidence="2" key="1">
    <citation type="journal article" date="2019" name="Int. J. Syst. Evol. Microbiol.">
        <title>The Global Catalogue of Microorganisms (GCM) 10K type strain sequencing project: providing services to taxonomists for standard genome sequencing and annotation.</title>
        <authorList>
            <consortium name="The Broad Institute Genomics Platform"/>
            <consortium name="The Broad Institute Genome Sequencing Center for Infectious Disease"/>
            <person name="Wu L."/>
            <person name="Ma J."/>
        </authorList>
    </citation>
    <scope>NUCLEOTIDE SEQUENCE [LARGE SCALE GENOMIC DNA]</scope>
    <source>
        <strain evidence="2">CCUG 53915</strain>
    </source>
</reference>
<sequence length="51" mass="5667">MVKAVRYIVYELQLWNADAYAGVIVFEAEVYCKCLKPGGTALIDNVFNVPA</sequence>
<protein>
    <recommendedName>
        <fullName evidence="3">O-methyltransferase domain-containing protein</fullName>
    </recommendedName>
</protein>
<keyword evidence="2" id="KW-1185">Reference proteome</keyword>